<reference evidence="1" key="2">
    <citation type="journal article" date="2015" name="Data Brief">
        <title>Shoot transcriptome of the giant reed, Arundo donax.</title>
        <authorList>
            <person name="Barrero R.A."/>
            <person name="Guerrero F.D."/>
            <person name="Moolhuijzen P."/>
            <person name="Goolsby J.A."/>
            <person name="Tidwell J."/>
            <person name="Bellgard S.E."/>
            <person name="Bellgard M.I."/>
        </authorList>
    </citation>
    <scope>NUCLEOTIDE SEQUENCE</scope>
    <source>
        <tissue evidence="1">Shoot tissue taken approximately 20 cm above the soil surface</tissue>
    </source>
</reference>
<reference evidence="1" key="1">
    <citation type="submission" date="2014-09" db="EMBL/GenBank/DDBJ databases">
        <authorList>
            <person name="Magalhaes I.L.F."/>
            <person name="Oliveira U."/>
            <person name="Santos F.R."/>
            <person name="Vidigal T.H.D.A."/>
            <person name="Brescovit A.D."/>
            <person name="Santos A.J."/>
        </authorList>
    </citation>
    <scope>NUCLEOTIDE SEQUENCE</scope>
    <source>
        <tissue evidence="1">Shoot tissue taken approximately 20 cm above the soil surface</tissue>
    </source>
</reference>
<organism evidence="1">
    <name type="scientific">Arundo donax</name>
    <name type="common">Giant reed</name>
    <name type="synonym">Donax arundinaceus</name>
    <dbReference type="NCBI Taxonomy" id="35708"/>
    <lineage>
        <taxon>Eukaryota</taxon>
        <taxon>Viridiplantae</taxon>
        <taxon>Streptophyta</taxon>
        <taxon>Embryophyta</taxon>
        <taxon>Tracheophyta</taxon>
        <taxon>Spermatophyta</taxon>
        <taxon>Magnoliopsida</taxon>
        <taxon>Liliopsida</taxon>
        <taxon>Poales</taxon>
        <taxon>Poaceae</taxon>
        <taxon>PACMAD clade</taxon>
        <taxon>Arundinoideae</taxon>
        <taxon>Arundineae</taxon>
        <taxon>Arundo</taxon>
    </lineage>
</organism>
<dbReference type="EMBL" id="GBRH01201121">
    <property type="protein sequence ID" value="JAD96774.1"/>
    <property type="molecule type" value="Transcribed_RNA"/>
</dbReference>
<sequence>MTSPETYPFPQAPIAEVESCALISLHTGHISINLPPYWSIRQFHHFWFTTLHKPMEPFVGTPSMMPEATSILDTNYFY</sequence>
<dbReference type="AlphaFoldDB" id="A0A0A9E7M7"/>
<accession>A0A0A9E7M7</accession>
<protein>
    <submittedName>
        <fullName evidence="1">Uncharacterized protein</fullName>
    </submittedName>
</protein>
<proteinExistence type="predicted"/>
<name>A0A0A9E7M7_ARUDO</name>
<evidence type="ECO:0000313" key="1">
    <source>
        <dbReference type="EMBL" id="JAD96774.1"/>
    </source>
</evidence>